<evidence type="ECO:0000313" key="2">
    <source>
        <dbReference type="EMBL" id="SDM73582.1"/>
    </source>
</evidence>
<keyword evidence="3" id="KW-1185">Reference proteome</keyword>
<protein>
    <submittedName>
        <fullName evidence="2">Uncharacterized protein</fullName>
    </submittedName>
</protein>
<proteinExistence type="predicted"/>
<gene>
    <name evidence="2" type="ORF">SAMN05660642_03194</name>
</gene>
<accession>A0A1G9VMW3</accession>
<name>A0A1G9VMW3_9ACTN</name>
<organism evidence="2 3">
    <name type="scientific">Geodermatophilus siccatus</name>
    <dbReference type="NCBI Taxonomy" id="1137991"/>
    <lineage>
        <taxon>Bacteria</taxon>
        <taxon>Bacillati</taxon>
        <taxon>Actinomycetota</taxon>
        <taxon>Actinomycetes</taxon>
        <taxon>Geodermatophilales</taxon>
        <taxon>Geodermatophilaceae</taxon>
        <taxon>Geodermatophilus</taxon>
    </lineage>
</organism>
<dbReference type="Proteomes" id="UP000198680">
    <property type="component" value="Unassembled WGS sequence"/>
</dbReference>
<dbReference type="EMBL" id="FNHE01000008">
    <property type="protein sequence ID" value="SDM73582.1"/>
    <property type="molecule type" value="Genomic_DNA"/>
</dbReference>
<sequence>MRFDGADLVVEADAVLQQLRGGPRHALTRQRLDDPCNVDLREPARSQDGGRS</sequence>
<dbReference type="AlphaFoldDB" id="A0A1G9VMW3"/>
<evidence type="ECO:0000313" key="3">
    <source>
        <dbReference type="Proteomes" id="UP000198680"/>
    </source>
</evidence>
<feature type="region of interest" description="Disordered" evidence="1">
    <location>
        <begin position="26"/>
        <end position="52"/>
    </location>
</feature>
<feature type="compositionally biased region" description="Basic and acidic residues" evidence="1">
    <location>
        <begin position="30"/>
        <end position="52"/>
    </location>
</feature>
<reference evidence="3" key="1">
    <citation type="submission" date="2016-10" db="EMBL/GenBank/DDBJ databases">
        <authorList>
            <person name="Varghese N."/>
            <person name="Submissions S."/>
        </authorList>
    </citation>
    <scope>NUCLEOTIDE SEQUENCE [LARGE SCALE GENOMIC DNA]</scope>
    <source>
        <strain evidence="3">DSM 45419</strain>
    </source>
</reference>
<evidence type="ECO:0000256" key="1">
    <source>
        <dbReference type="SAM" id="MobiDB-lite"/>
    </source>
</evidence>